<sequence>MTQHIQKHDQLIKVGASPLSWVNEVLDDLGKGTKADQCLSEAKKAGYAGVETSKIFPSDPSELKKLLQKHDLQLVSGWYSGFLTEKSVEDEFKDVISHAELLKACGSSVMVYGECGHMAQDALDIPMSHRLTLSLDGWKHYGERLTLFAEKVKSEFDIQIAYHHHLMMVAEKLDEIRTLMNTTGDAVGLLLDTGHAYAGGFDYAILISEFGSRIKHIHLKDVRGDIFKDIRNKEASFNEGVRAGMFTVPGDGIIDYEPLSQFLKNSNYSGWILVEAEQDPAKANPLSMVSSAYQFIQKQILKN</sequence>
<evidence type="ECO:0000313" key="3">
    <source>
        <dbReference type="EMBL" id="CAI3961484.1"/>
    </source>
</evidence>
<evidence type="ECO:0000259" key="1">
    <source>
        <dbReference type="Pfam" id="PF01261"/>
    </source>
</evidence>
<dbReference type="InterPro" id="IPR030823">
    <property type="entry name" value="IolE/MocC"/>
</dbReference>
<dbReference type="Pfam" id="PF01261">
    <property type="entry name" value="AP_endonuc_2"/>
    <property type="match status" value="1"/>
</dbReference>
<accession>A0A9W4XAS5</accession>
<dbReference type="EMBL" id="CAMXCM010000015">
    <property type="protein sequence ID" value="CAI3959752.1"/>
    <property type="molecule type" value="Genomic_DNA"/>
</dbReference>
<protein>
    <submittedName>
        <fullName evidence="2 3">Sugar phosphate isomerase/epimerase (YcjR)</fullName>
    </submittedName>
</protein>
<dbReference type="EMBL" id="CAMXCS010000015">
    <property type="protein sequence ID" value="CAI3961484.1"/>
    <property type="molecule type" value="Genomic_DNA"/>
</dbReference>
<dbReference type="NCBIfam" id="TIGR04379">
    <property type="entry name" value="myo_inos_iolE"/>
    <property type="match status" value="1"/>
</dbReference>
<evidence type="ECO:0000313" key="2">
    <source>
        <dbReference type="EMBL" id="CAI3959752.1"/>
    </source>
</evidence>
<evidence type="ECO:0000313" key="4">
    <source>
        <dbReference type="Proteomes" id="UP001154255"/>
    </source>
</evidence>
<reference evidence="2" key="1">
    <citation type="submission" date="2022-10" db="EMBL/GenBank/DDBJ databases">
        <authorList>
            <person name="Botero Cardona J."/>
        </authorList>
    </citation>
    <scope>NUCLEOTIDE SEQUENCE</scope>
    <source>
        <strain evidence="2">LMG 31819</strain>
        <strain evidence="3">R-53529</strain>
    </source>
</reference>
<dbReference type="Proteomes" id="UP001154255">
    <property type="component" value="Unassembled WGS sequence"/>
</dbReference>
<dbReference type="AlphaFoldDB" id="A0A9W4XAS5"/>
<dbReference type="RefSeq" id="WP_271790770.1">
    <property type="nucleotide sequence ID" value="NZ_CAMXCJ010000004.1"/>
</dbReference>
<dbReference type="InterPro" id="IPR050312">
    <property type="entry name" value="IolE/XylAMocC-like"/>
</dbReference>
<dbReference type="PANTHER" id="PTHR12110:SF41">
    <property type="entry name" value="INOSOSE DEHYDRATASE"/>
    <property type="match status" value="1"/>
</dbReference>
<dbReference type="PANTHER" id="PTHR12110">
    <property type="entry name" value="HYDROXYPYRUVATE ISOMERASE"/>
    <property type="match status" value="1"/>
</dbReference>
<evidence type="ECO:0000313" key="5">
    <source>
        <dbReference type="Proteomes" id="UP001154259"/>
    </source>
</evidence>
<dbReference type="InterPro" id="IPR036237">
    <property type="entry name" value="Xyl_isomerase-like_sf"/>
</dbReference>
<name>A0A9W4XAS5_9PROT</name>
<dbReference type="Proteomes" id="UP001154259">
    <property type="component" value="Unassembled WGS sequence"/>
</dbReference>
<dbReference type="GO" id="GO:0016853">
    <property type="term" value="F:isomerase activity"/>
    <property type="evidence" value="ECO:0007669"/>
    <property type="project" value="UniProtKB-KW"/>
</dbReference>
<comment type="caution">
    <text evidence="2">The sequence shown here is derived from an EMBL/GenBank/DDBJ whole genome shotgun (WGS) entry which is preliminary data.</text>
</comment>
<gene>
    <name evidence="3" type="ORF">R53529_LOCUS2357</name>
    <name evidence="2" type="ORF">R53530_LOCUS2359</name>
</gene>
<dbReference type="Gene3D" id="3.20.20.150">
    <property type="entry name" value="Divalent-metal-dependent TIM barrel enzymes"/>
    <property type="match status" value="1"/>
</dbReference>
<feature type="domain" description="Xylose isomerase-like TIM barrel" evidence="1">
    <location>
        <begin position="40"/>
        <end position="284"/>
    </location>
</feature>
<organism evidence="2 4">
    <name type="scientific">Commensalibacter communis</name>
    <dbReference type="NCBI Taxonomy" id="2972786"/>
    <lineage>
        <taxon>Bacteria</taxon>
        <taxon>Pseudomonadati</taxon>
        <taxon>Pseudomonadota</taxon>
        <taxon>Alphaproteobacteria</taxon>
        <taxon>Acetobacterales</taxon>
        <taxon>Acetobacteraceae</taxon>
    </lineage>
</organism>
<keyword evidence="5" id="KW-1185">Reference proteome</keyword>
<keyword evidence="2" id="KW-0413">Isomerase</keyword>
<proteinExistence type="predicted"/>
<dbReference type="SUPFAM" id="SSF51658">
    <property type="entry name" value="Xylose isomerase-like"/>
    <property type="match status" value="1"/>
</dbReference>
<dbReference type="InterPro" id="IPR013022">
    <property type="entry name" value="Xyl_isomerase-like_TIM-brl"/>
</dbReference>